<dbReference type="GO" id="GO:0006313">
    <property type="term" value="P:DNA transposition"/>
    <property type="evidence" value="ECO:0007669"/>
    <property type="project" value="InterPro"/>
</dbReference>
<dbReference type="GO" id="GO:0004803">
    <property type="term" value="F:transposase activity"/>
    <property type="evidence" value="ECO:0007669"/>
    <property type="project" value="InterPro"/>
</dbReference>
<sequence>MNPVIGLDIAKGESQGQAFLDKGRPYGKSFTVHHTQEGLEAFHSFLKLIEEESKQQPMVILESTGHYHLPVTRFLEDHNFLFVVVNPILSYQAKKSSSLRKVKTDAVDAYALCELFYKEDFQHHKIRGIQLLNLRNLTRQHDAVTGLYIQIKLQFQAVLDQVFPEYKGVFGDLHSAVSLRTLLEYPTSDAVLKAGKAKISEKIASLCMRRSESWAMDKADSLLAAAERNPFRKAPFQSHLISLEMYVSMLLHYREHLTALEKQIDALANEIEEYKIIQSIPGIGEKIAATIISEVGEIDRFNHPKKLVAFAGVDPSVHMSGKFTATINRITKRGSSRLRHTLFLAVLCSLRRSGSKKLKAYYDKKISEGKPHKVAMIACVNKLLHWIFALLRRKESFLDMA</sequence>
<gene>
    <name evidence="4" type="ORF">E5161_20515</name>
</gene>
<dbReference type="InterPro" id="IPR003346">
    <property type="entry name" value="Transposase_20"/>
</dbReference>
<dbReference type="GO" id="GO:0003677">
    <property type="term" value="F:DNA binding"/>
    <property type="evidence" value="ECO:0007669"/>
    <property type="project" value="InterPro"/>
</dbReference>
<dbReference type="AlphaFoldDB" id="A0A4U0EZV8"/>
<evidence type="ECO:0000259" key="2">
    <source>
        <dbReference type="Pfam" id="PF01548"/>
    </source>
</evidence>
<dbReference type="PANTHER" id="PTHR33055:SF13">
    <property type="entry name" value="TRANSPOSASE"/>
    <property type="match status" value="1"/>
</dbReference>
<evidence type="ECO:0000313" key="5">
    <source>
        <dbReference type="Proteomes" id="UP000309673"/>
    </source>
</evidence>
<dbReference type="EMBL" id="SUPK01000016">
    <property type="protein sequence ID" value="TJY37671.1"/>
    <property type="molecule type" value="Genomic_DNA"/>
</dbReference>
<organism evidence="4 5">
    <name type="scientific">Cohnella pontilimi</name>
    <dbReference type="NCBI Taxonomy" id="2564100"/>
    <lineage>
        <taxon>Bacteria</taxon>
        <taxon>Bacillati</taxon>
        <taxon>Bacillota</taxon>
        <taxon>Bacilli</taxon>
        <taxon>Bacillales</taxon>
        <taxon>Paenibacillaceae</taxon>
        <taxon>Cohnella</taxon>
    </lineage>
</organism>
<dbReference type="Proteomes" id="UP000309673">
    <property type="component" value="Unassembled WGS sequence"/>
</dbReference>
<feature type="coiled-coil region" evidence="1">
    <location>
        <begin position="250"/>
        <end position="277"/>
    </location>
</feature>
<reference evidence="4 5" key="1">
    <citation type="submission" date="2019-04" db="EMBL/GenBank/DDBJ databases">
        <title>Cohnella sp. nov., isolated from soil.</title>
        <authorList>
            <person name="Kim W."/>
        </authorList>
    </citation>
    <scope>NUCLEOTIDE SEQUENCE [LARGE SCALE GENOMIC DNA]</scope>
    <source>
        <strain evidence="4 5">CAU 1483</strain>
    </source>
</reference>
<feature type="domain" description="Transposase IS110-like N-terminal" evidence="2">
    <location>
        <begin position="5"/>
        <end position="164"/>
    </location>
</feature>
<keyword evidence="5" id="KW-1185">Reference proteome</keyword>
<dbReference type="Pfam" id="PF01548">
    <property type="entry name" value="DEDD_Tnp_IS110"/>
    <property type="match status" value="1"/>
</dbReference>
<comment type="caution">
    <text evidence="4">The sequence shown here is derived from an EMBL/GenBank/DDBJ whole genome shotgun (WGS) entry which is preliminary data.</text>
</comment>
<evidence type="ECO:0000313" key="4">
    <source>
        <dbReference type="EMBL" id="TJY37671.1"/>
    </source>
</evidence>
<dbReference type="InterPro" id="IPR002525">
    <property type="entry name" value="Transp_IS110-like_N"/>
</dbReference>
<dbReference type="InterPro" id="IPR047650">
    <property type="entry name" value="Transpos_IS110"/>
</dbReference>
<dbReference type="OrthoDB" id="9790935at2"/>
<accession>A0A4U0EZV8</accession>
<dbReference type="RefSeq" id="WP_136779744.1">
    <property type="nucleotide sequence ID" value="NZ_SUPK01000016.1"/>
</dbReference>
<evidence type="ECO:0000256" key="1">
    <source>
        <dbReference type="SAM" id="Coils"/>
    </source>
</evidence>
<keyword evidence="1" id="KW-0175">Coiled coil</keyword>
<dbReference type="Pfam" id="PF02371">
    <property type="entry name" value="Transposase_20"/>
    <property type="match status" value="1"/>
</dbReference>
<name>A0A4U0EZV8_9BACL</name>
<feature type="domain" description="Transposase IS116/IS110/IS902 C-terminal" evidence="3">
    <location>
        <begin position="275"/>
        <end position="362"/>
    </location>
</feature>
<dbReference type="PANTHER" id="PTHR33055">
    <property type="entry name" value="TRANSPOSASE FOR INSERTION SEQUENCE ELEMENT IS1111A"/>
    <property type="match status" value="1"/>
</dbReference>
<proteinExistence type="predicted"/>
<evidence type="ECO:0000259" key="3">
    <source>
        <dbReference type="Pfam" id="PF02371"/>
    </source>
</evidence>
<protein>
    <submittedName>
        <fullName evidence="4">IS110 family transposase</fullName>
    </submittedName>
</protein>
<dbReference type="NCBIfam" id="NF033542">
    <property type="entry name" value="transpos_IS110"/>
    <property type="match status" value="1"/>
</dbReference>